<dbReference type="PROSITE" id="PS51257">
    <property type="entry name" value="PROKAR_LIPOPROTEIN"/>
    <property type="match status" value="1"/>
</dbReference>
<dbReference type="Gene3D" id="1.10.3670.10">
    <property type="entry name" value="Putative xylanase like domain"/>
    <property type="match status" value="1"/>
</dbReference>
<dbReference type="EMBL" id="UINC01006173">
    <property type="protein sequence ID" value="SVA25932.1"/>
    <property type="molecule type" value="Genomic_DNA"/>
</dbReference>
<accession>A0A381UCI7</accession>
<protein>
    <recommendedName>
        <fullName evidence="2">DUF1460 domain-containing protein</fullName>
    </recommendedName>
</protein>
<dbReference type="Pfam" id="PF07313">
    <property type="entry name" value="AmiA-like"/>
    <property type="match status" value="1"/>
</dbReference>
<dbReference type="InterPro" id="IPR038765">
    <property type="entry name" value="Papain-like_cys_pep_sf"/>
</dbReference>
<evidence type="ECO:0008006" key="2">
    <source>
        <dbReference type="Google" id="ProtNLM"/>
    </source>
</evidence>
<organism evidence="1">
    <name type="scientific">marine metagenome</name>
    <dbReference type="NCBI Taxonomy" id="408172"/>
    <lineage>
        <taxon>unclassified sequences</taxon>
        <taxon>metagenomes</taxon>
        <taxon>ecological metagenomes</taxon>
    </lineage>
</organism>
<dbReference type="SUPFAM" id="SSF54001">
    <property type="entry name" value="Cysteine proteinases"/>
    <property type="match status" value="1"/>
</dbReference>
<reference evidence="1" key="1">
    <citation type="submission" date="2018-05" db="EMBL/GenBank/DDBJ databases">
        <authorList>
            <person name="Lanie J.A."/>
            <person name="Ng W.-L."/>
            <person name="Kazmierczak K.M."/>
            <person name="Andrzejewski T.M."/>
            <person name="Davidsen T.M."/>
            <person name="Wayne K.J."/>
            <person name="Tettelin H."/>
            <person name="Glass J.I."/>
            <person name="Rusch D."/>
            <person name="Podicherti R."/>
            <person name="Tsui H.-C.T."/>
            <person name="Winkler M.E."/>
        </authorList>
    </citation>
    <scope>NUCLEOTIDE SEQUENCE</scope>
</reference>
<name>A0A381UCI7_9ZZZZ</name>
<gene>
    <name evidence="1" type="ORF">METZ01_LOCUS78786</name>
</gene>
<evidence type="ECO:0000313" key="1">
    <source>
        <dbReference type="EMBL" id="SVA25932.1"/>
    </source>
</evidence>
<sequence length="273" mass="31595">MHHKSKSIFIILLFITGCQDHWSWIDTLPKPWTLTNAEVSEILPEFHSRFPDFNYRLKAFSLWQVGKPYEIFKLGEEKDPDPDPIIRLDVSDCTVHVLTSLAFSQSDSWEKAKDIMIRIHYKDHQPDFKTRWHFTSDRILSNPSTTDITKTLLPIENLKRANVTLNQKENGGELLELNWEREVGVYYVPNNELGPNLLKRLPGVCGAAFVKKSLFELGIIIGHEGMLIDNQFLVHASSTEGETVKIDFLSYYFSEPEGIFDGVMFYEFRPMKP</sequence>
<dbReference type="AlphaFoldDB" id="A0A381UCI7"/>
<dbReference type="InterPro" id="IPR010846">
    <property type="entry name" value="AmiA-like"/>
</dbReference>
<proteinExistence type="predicted"/>